<dbReference type="PROSITE" id="PS51704">
    <property type="entry name" value="GP_PDE"/>
    <property type="match status" value="2"/>
</dbReference>
<dbReference type="Pfam" id="PF03009">
    <property type="entry name" value="GDPD"/>
    <property type="match status" value="1"/>
</dbReference>
<dbReference type="EC" id="3.1.4.46" evidence="1"/>
<keyword evidence="3" id="KW-0319">Glycerol metabolism</keyword>
<dbReference type="GO" id="GO:0006071">
    <property type="term" value="P:glycerol metabolic process"/>
    <property type="evidence" value="ECO:0007669"/>
    <property type="project" value="UniProtKB-KW"/>
</dbReference>
<comment type="catalytic activity">
    <reaction evidence="6">
        <text>a sn-glycero-3-phosphodiester + H2O = an alcohol + sn-glycerol 3-phosphate + H(+)</text>
        <dbReference type="Rhea" id="RHEA:12969"/>
        <dbReference type="ChEBI" id="CHEBI:15377"/>
        <dbReference type="ChEBI" id="CHEBI:15378"/>
        <dbReference type="ChEBI" id="CHEBI:30879"/>
        <dbReference type="ChEBI" id="CHEBI:57597"/>
        <dbReference type="ChEBI" id="CHEBI:83408"/>
        <dbReference type="EC" id="3.1.4.46"/>
    </reaction>
</comment>
<evidence type="ECO:0000256" key="2">
    <source>
        <dbReference type="ARBA" id="ARBA00022729"/>
    </source>
</evidence>
<dbReference type="CDD" id="cd08604">
    <property type="entry name" value="GDPD_SHV3_repeat_2"/>
    <property type="match status" value="1"/>
</dbReference>
<evidence type="ECO:0000256" key="1">
    <source>
        <dbReference type="ARBA" id="ARBA00012247"/>
    </source>
</evidence>
<keyword evidence="2" id="KW-0732">Signal</keyword>
<evidence type="ECO:0000256" key="6">
    <source>
        <dbReference type="ARBA" id="ARBA00047512"/>
    </source>
</evidence>
<evidence type="ECO:0000313" key="10">
    <source>
        <dbReference type="Proteomes" id="UP001367508"/>
    </source>
</evidence>
<keyword evidence="4" id="KW-0378">Hydrolase</keyword>
<dbReference type="GO" id="GO:0006629">
    <property type="term" value="P:lipid metabolic process"/>
    <property type="evidence" value="ECO:0007669"/>
    <property type="project" value="InterPro"/>
</dbReference>
<dbReference type="Gene3D" id="3.20.20.190">
    <property type="entry name" value="Phosphatidylinositol (PI) phosphodiesterase"/>
    <property type="match status" value="2"/>
</dbReference>
<dbReference type="GO" id="GO:0008889">
    <property type="term" value="F:glycerophosphodiester phosphodiesterase activity"/>
    <property type="evidence" value="ECO:0007669"/>
    <property type="project" value="UniProtKB-EC"/>
</dbReference>
<keyword evidence="10" id="KW-1185">Reference proteome</keyword>
<comment type="caution">
    <text evidence="9">The sequence shown here is derived from an EMBL/GenBank/DDBJ whole genome shotgun (WGS) entry which is preliminary data.</text>
</comment>
<gene>
    <name evidence="9" type="ORF">VNO77_42682</name>
</gene>
<evidence type="ECO:0000256" key="3">
    <source>
        <dbReference type="ARBA" id="ARBA00022798"/>
    </source>
</evidence>
<accession>A0AAN9JTC1</accession>
<dbReference type="EMBL" id="JAYMYQ010000011">
    <property type="protein sequence ID" value="KAK7304793.1"/>
    <property type="molecule type" value="Genomic_DNA"/>
</dbReference>
<evidence type="ECO:0000256" key="4">
    <source>
        <dbReference type="ARBA" id="ARBA00022801"/>
    </source>
</evidence>
<dbReference type="AlphaFoldDB" id="A0AAN9JTC1"/>
<feature type="domain" description="GP-PDE" evidence="8">
    <location>
        <begin position="423"/>
        <end position="721"/>
    </location>
</feature>
<dbReference type="Proteomes" id="UP001367508">
    <property type="component" value="Unassembled WGS sequence"/>
</dbReference>
<feature type="region of interest" description="Disordered" evidence="7">
    <location>
        <begin position="1"/>
        <end position="22"/>
    </location>
</feature>
<evidence type="ECO:0000259" key="8">
    <source>
        <dbReference type="PROSITE" id="PS51704"/>
    </source>
</evidence>
<dbReference type="PANTHER" id="PTHR43620:SF44">
    <property type="entry name" value="GLYCEROPHOSPHODIESTER PHOSPHODIESTERASE GDPDL6-RELATED"/>
    <property type="match status" value="1"/>
</dbReference>
<dbReference type="SUPFAM" id="SSF51695">
    <property type="entry name" value="PLC-like phosphodiesterases"/>
    <property type="match status" value="2"/>
</dbReference>
<dbReference type="InterPro" id="IPR030395">
    <property type="entry name" value="GP_PDE_dom"/>
</dbReference>
<evidence type="ECO:0000256" key="7">
    <source>
        <dbReference type="SAM" id="MobiDB-lite"/>
    </source>
</evidence>
<keyword evidence="5" id="KW-0325">Glycoprotein</keyword>
<evidence type="ECO:0000256" key="5">
    <source>
        <dbReference type="ARBA" id="ARBA00023180"/>
    </source>
</evidence>
<dbReference type="InterPro" id="IPR017946">
    <property type="entry name" value="PLC-like_Pdiesterase_TIM-brl"/>
</dbReference>
<name>A0AAN9JTC1_CANGL</name>
<organism evidence="9 10">
    <name type="scientific">Canavalia gladiata</name>
    <name type="common">Sword bean</name>
    <name type="synonym">Dolichos gladiatus</name>
    <dbReference type="NCBI Taxonomy" id="3824"/>
    <lineage>
        <taxon>Eukaryota</taxon>
        <taxon>Viridiplantae</taxon>
        <taxon>Streptophyta</taxon>
        <taxon>Embryophyta</taxon>
        <taxon>Tracheophyta</taxon>
        <taxon>Spermatophyta</taxon>
        <taxon>Magnoliopsida</taxon>
        <taxon>eudicotyledons</taxon>
        <taxon>Gunneridae</taxon>
        <taxon>Pentapetalae</taxon>
        <taxon>rosids</taxon>
        <taxon>fabids</taxon>
        <taxon>Fabales</taxon>
        <taxon>Fabaceae</taxon>
        <taxon>Papilionoideae</taxon>
        <taxon>50 kb inversion clade</taxon>
        <taxon>NPAAA clade</taxon>
        <taxon>indigoferoid/millettioid clade</taxon>
        <taxon>Phaseoleae</taxon>
        <taxon>Canavalia</taxon>
    </lineage>
</organism>
<evidence type="ECO:0000313" key="9">
    <source>
        <dbReference type="EMBL" id="KAK7304793.1"/>
    </source>
</evidence>
<protein>
    <recommendedName>
        <fullName evidence="1">glycerophosphodiester phosphodiesterase</fullName>
        <ecNumber evidence="1">3.1.4.46</ecNumber>
    </recommendedName>
</protein>
<dbReference type="FunFam" id="3.20.20.190:FF:000011">
    <property type="entry name" value="Glycerophosphodiester phosphodiesterase GDPDL3"/>
    <property type="match status" value="1"/>
</dbReference>
<sequence>MIRCGSVHEATQNSSSELETTNQGPLTSLPFYSFLAFYIFEGFRRNFIGNVCFIHPIDHPMSVDFWEKNKMVKALFLVSLLINLTLAHKPARPILPTVPAAKKWSTLSGNKPLVIARGGFTGLFPEGSTDAIAISKDISIFLCNVQFTKDANAFCVTGIKLDNATDIAMVYPKEKTYNIYGQDVQGHFAVDYTGAQIGQNLSMNQAIFSRPSFYDGMYPVLNVDAILGGKSPPRFWLNVQYEAFYNQHGVKLVDTVLELLRLYQIDFVSSPEIGFLRNIGGKVPKKETKVIFQLLNANDVEPTTNKPYGTVAKDLSTIKSFASGIMVPKEYIWPIIPNKYIDSPTTLLPDAHKLGLEVYASGFANDFLLSYSYNYDPTVEYLQFIEKGDSVDGFVTDFAPTASNAITCFAHNNNNTKPKQGQALIISNNGASGVYAGSSDLAYQQAIDDGADIIDCSVQMTKDGIAFCSNSADLMEVTTAMTKFMSRTSKVPEIQPTSGIFSFDLTWNEIQTLKPQIVSPLGNDFQRNPANKTSGKIVTFSEFLDLAKAKGVTGILVNIKNAAYLASKKGLDIVGVVSTLLSTATFDKQATQQVMIQSDDSSVLSKYKDIPSFKRVLLIENKVGDVPKQSMDEIKKYAEAVNLPKSSVIKAYGSLLTGMTNTVKELKGANLTVFVGILKNEYTSLAFDYWSDPNVEIATYIHIAKVDGIVTDFPATANRYMRSLCSDPNHESAILPAKPGDLQSTIQPELQPPAEAPLPPLVVANVVDPPLPTVVNVARANPTTEPTPLPSSSWENDANFGLSLMTIFLFSMIFVGR</sequence>
<feature type="domain" description="GP-PDE" evidence="8">
    <location>
        <begin position="112"/>
        <end position="406"/>
    </location>
</feature>
<reference evidence="9 10" key="1">
    <citation type="submission" date="2024-01" db="EMBL/GenBank/DDBJ databases">
        <title>The genomes of 5 underutilized Papilionoideae crops provide insights into root nodulation and disease resistanc.</title>
        <authorList>
            <person name="Jiang F."/>
        </authorList>
    </citation>
    <scope>NUCLEOTIDE SEQUENCE [LARGE SCALE GENOMIC DNA]</scope>
    <source>
        <strain evidence="9">LVBAO_FW01</strain>
        <tissue evidence="9">Leaves</tissue>
    </source>
</reference>
<proteinExistence type="predicted"/>
<dbReference type="PANTHER" id="PTHR43620">
    <property type="entry name" value="GLYCEROPHOSPHORYL DIESTER PHOSPHODIESTERASE"/>
    <property type="match status" value="1"/>
</dbReference>
<feature type="compositionally biased region" description="Polar residues" evidence="7">
    <location>
        <begin position="9"/>
        <end position="22"/>
    </location>
</feature>